<organism evidence="2 3">
    <name type="scientific">Lacihabitans soyangensis</name>
    <dbReference type="NCBI Taxonomy" id="869394"/>
    <lineage>
        <taxon>Bacteria</taxon>
        <taxon>Pseudomonadati</taxon>
        <taxon>Bacteroidota</taxon>
        <taxon>Cytophagia</taxon>
        <taxon>Cytophagales</taxon>
        <taxon>Leadbetterellaceae</taxon>
        <taxon>Lacihabitans</taxon>
    </lineage>
</organism>
<feature type="transmembrane region" description="Helical" evidence="1">
    <location>
        <begin position="84"/>
        <end position="112"/>
    </location>
</feature>
<evidence type="ECO:0000256" key="1">
    <source>
        <dbReference type="SAM" id="Phobius"/>
    </source>
</evidence>
<feature type="transmembrane region" description="Helical" evidence="1">
    <location>
        <begin position="118"/>
        <end position="136"/>
    </location>
</feature>
<keyword evidence="1" id="KW-0472">Membrane</keyword>
<keyword evidence="1" id="KW-1133">Transmembrane helix</keyword>
<proteinExistence type="predicted"/>
<name>A0AAE3H0P0_9BACT</name>
<evidence type="ECO:0000313" key="3">
    <source>
        <dbReference type="Proteomes" id="UP001204144"/>
    </source>
</evidence>
<dbReference type="Proteomes" id="UP001204144">
    <property type="component" value="Unassembled WGS sequence"/>
</dbReference>
<sequence>MTSFRVRPRFRTEYPQKPKELVEKINKRLETQNDHIDGKVFLTHGLFRILPEHQHFWSPQLNVSFEETDDGTILRGMYGPHPTVWAVFLFGYAILGLALFFTTIIGLVKYSLHIESQILWFLPFLLGGLVILYFIAQTGQKMGVEQTFQLHHFFEESIGETVHIS</sequence>
<evidence type="ECO:0008006" key="4">
    <source>
        <dbReference type="Google" id="ProtNLM"/>
    </source>
</evidence>
<dbReference type="EMBL" id="RJUF01000015">
    <property type="protein sequence ID" value="MCP9762814.1"/>
    <property type="molecule type" value="Genomic_DNA"/>
</dbReference>
<gene>
    <name evidence="2" type="ORF">EGI31_07580</name>
</gene>
<reference evidence="2 3" key="1">
    <citation type="submission" date="2018-11" db="EMBL/GenBank/DDBJ databases">
        <title>Novel bacteria species description.</title>
        <authorList>
            <person name="Han J.-H."/>
        </authorList>
    </citation>
    <scope>NUCLEOTIDE SEQUENCE [LARGE SCALE GENOMIC DNA]</scope>
    <source>
        <strain evidence="2 3">KCTC23259</strain>
    </source>
</reference>
<protein>
    <recommendedName>
        <fullName evidence="4">GTP-binding protein</fullName>
    </recommendedName>
</protein>
<keyword evidence="3" id="KW-1185">Reference proteome</keyword>
<comment type="caution">
    <text evidence="2">The sequence shown here is derived from an EMBL/GenBank/DDBJ whole genome shotgun (WGS) entry which is preliminary data.</text>
</comment>
<evidence type="ECO:0000313" key="2">
    <source>
        <dbReference type="EMBL" id="MCP9762814.1"/>
    </source>
</evidence>
<accession>A0AAE3H0P0</accession>
<keyword evidence="1" id="KW-0812">Transmembrane</keyword>
<dbReference type="RefSeq" id="WP_255036589.1">
    <property type="nucleotide sequence ID" value="NZ_RJUF01000015.1"/>
</dbReference>
<dbReference type="AlphaFoldDB" id="A0AAE3H0P0"/>